<accession>A0A843V179</accession>
<dbReference type="Proteomes" id="UP000652761">
    <property type="component" value="Unassembled WGS sequence"/>
</dbReference>
<proteinExistence type="predicted"/>
<dbReference type="EMBL" id="NMUH01001096">
    <property type="protein sequence ID" value="MQL88846.1"/>
    <property type="molecule type" value="Genomic_DNA"/>
</dbReference>
<gene>
    <name evidence="2" type="ORF">Taro_021417</name>
</gene>
<protein>
    <submittedName>
        <fullName evidence="2">Uncharacterized protein</fullName>
    </submittedName>
</protein>
<comment type="caution">
    <text evidence="2">The sequence shown here is derived from an EMBL/GenBank/DDBJ whole genome shotgun (WGS) entry which is preliminary data.</text>
</comment>
<evidence type="ECO:0000313" key="2">
    <source>
        <dbReference type="EMBL" id="MQL88846.1"/>
    </source>
</evidence>
<keyword evidence="3" id="KW-1185">Reference proteome</keyword>
<reference evidence="2" key="1">
    <citation type="submission" date="2017-07" db="EMBL/GenBank/DDBJ databases">
        <title>Taro Niue Genome Assembly and Annotation.</title>
        <authorList>
            <person name="Atibalentja N."/>
            <person name="Keating K."/>
            <person name="Fields C.J."/>
        </authorList>
    </citation>
    <scope>NUCLEOTIDE SEQUENCE</scope>
    <source>
        <strain evidence="2">Niue_2</strain>
        <tissue evidence="2">Leaf</tissue>
    </source>
</reference>
<name>A0A843V179_COLES</name>
<evidence type="ECO:0000256" key="1">
    <source>
        <dbReference type="SAM" id="MobiDB-lite"/>
    </source>
</evidence>
<sequence length="191" mass="20897">MVIERGALALSTLGERVVCGLFVVHVVYVKVSRDLYVVHVVSVYVVCSLTSSVDTSSVGSPRFCVSQARSFSTEPMTREAHPYLLPGEGDPEISRPSSSGGSAPPVLIGLTVWACSTLEFSICERDRGGRRVLNVTALPVAFWKPPGIGDRLHVHRVSRAGRLADVSLRKAMPRQANKVYEKLWYSGRLED</sequence>
<feature type="region of interest" description="Disordered" evidence="1">
    <location>
        <begin position="81"/>
        <end position="101"/>
    </location>
</feature>
<organism evidence="2 3">
    <name type="scientific">Colocasia esculenta</name>
    <name type="common">Wild taro</name>
    <name type="synonym">Arum esculentum</name>
    <dbReference type="NCBI Taxonomy" id="4460"/>
    <lineage>
        <taxon>Eukaryota</taxon>
        <taxon>Viridiplantae</taxon>
        <taxon>Streptophyta</taxon>
        <taxon>Embryophyta</taxon>
        <taxon>Tracheophyta</taxon>
        <taxon>Spermatophyta</taxon>
        <taxon>Magnoliopsida</taxon>
        <taxon>Liliopsida</taxon>
        <taxon>Araceae</taxon>
        <taxon>Aroideae</taxon>
        <taxon>Colocasieae</taxon>
        <taxon>Colocasia</taxon>
    </lineage>
</organism>
<evidence type="ECO:0000313" key="3">
    <source>
        <dbReference type="Proteomes" id="UP000652761"/>
    </source>
</evidence>
<dbReference type="AlphaFoldDB" id="A0A843V179"/>